<dbReference type="AlphaFoldDB" id="A0AAV0DBH4"/>
<name>A0AAV0DBH4_9ASTE</name>
<evidence type="ECO:0000313" key="4">
    <source>
        <dbReference type="Proteomes" id="UP001152523"/>
    </source>
</evidence>
<evidence type="ECO:0000259" key="2">
    <source>
        <dbReference type="Pfam" id="PF09331"/>
    </source>
</evidence>
<accession>A0AAV0DBH4</accession>
<evidence type="ECO:0000313" key="3">
    <source>
        <dbReference type="EMBL" id="CAH9095773.1"/>
    </source>
</evidence>
<dbReference type="InterPro" id="IPR015410">
    <property type="entry name" value="DUF1985"/>
</dbReference>
<dbReference type="EMBL" id="CAMAPF010000085">
    <property type="protein sequence ID" value="CAH9095773.1"/>
    <property type="molecule type" value="Genomic_DNA"/>
</dbReference>
<feature type="region of interest" description="Disordered" evidence="1">
    <location>
        <begin position="300"/>
        <end position="321"/>
    </location>
</feature>
<dbReference type="PANTHER" id="PTHR48449:SF1">
    <property type="entry name" value="DUF1985 DOMAIN-CONTAINING PROTEIN"/>
    <property type="match status" value="1"/>
</dbReference>
<protein>
    <recommendedName>
        <fullName evidence="2">DUF1985 domain-containing protein</fullName>
    </recommendedName>
</protein>
<feature type="domain" description="DUF1985" evidence="2">
    <location>
        <begin position="2"/>
        <end position="122"/>
    </location>
</feature>
<organism evidence="3 4">
    <name type="scientific">Cuscuta epithymum</name>
    <dbReference type="NCBI Taxonomy" id="186058"/>
    <lineage>
        <taxon>Eukaryota</taxon>
        <taxon>Viridiplantae</taxon>
        <taxon>Streptophyta</taxon>
        <taxon>Embryophyta</taxon>
        <taxon>Tracheophyta</taxon>
        <taxon>Spermatophyta</taxon>
        <taxon>Magnoliopsida</taxon>
        <taxon>eudicotyledons</taxon>
        <taxon>Gunneridae</taxon>
        <taxon>Pentapetalae</taxon>
        <taxon>asterids</taxon>
        <taxon>lamiids</taxon>
        <taxon>Solanales</taxon>
        <taxon>Convolvulaceae</taxon>
        <taxon>Cuscuteae</taxon>
        <taxon>Cuscuta</taxon>
        <taxon>Cuscuta subgen. Cuscuta</taxon>
    </lineage>
</organism>
<dbReference type="Proteomes" id="UP001152523">
    <property type="component" value="Unassembled WGS sequence"/>
</dbReference>
<dbReference type="PANTHER" id="PTHR48449">
    <property type="entry name" value="DUF1985 DOMAIN-CONTAINING PROTEIN"/>
    <property type="match status" value="1"/>
</dbReference>
<sequence length="455" mass="51761">MRGKIFKFTFKDFCEITNLPAYTTRPRFVKKKEKGSVADIFYKGKKRVTYQDLKETMVALNPKRRIEPLAFLKFVSLFVIDGVLLTKDHGTMINADHFDWVEDFENFKKYPWALESYKLMVSNMKSLMRGQPEKFEASLAKKPDYKNAKFTVWSLPHVLQVWAYEKIPGLAGKCGQKVKSEKASMLNWKAVGFFHYSSLKELVFTDEPLEESDDDNDGEEDGEEESDEEDDIQEDDGDDDDGAVDVDVKLFKKLKVMEELAHVRNDMDKLRTSVTVVQSTLHEVKGMLCKLMDVVGHGKQEAATEEKEVTNEEKDKHDSVHYTQCREHDILDEATEKKSEEADEVQCGEPNFPHEFIDDNEGTEHGTPVVAEEDNEGSEHGTPDVVTADKHDSDEDQQGSEALMALVVTGEKEKDVEVVDRSVPKLPKSTLISFLLEELKDVDMVLGDCESPLPK</sequence>
<keyword evidence="4" id="KW-1185">Reference proteome</keyword>
<feature type="compositionally biased region" description="Basic and acidic residues" evidence="1">
    <location>
        <begin position="377"/>
        <end position="393"/>
    </location>
</feature>
<gene>
    <name evidence="3" type="ORF">CEPIT_LOCUS13408</name>
</gene>
<proteinExistence type="predicted"/>
<dbReference type="Pfam" id="PF09331">
    <property type="entry name" value="DUF1985"/>
    <property type="match status" value="1"/>
</dbReference>
<reference evidence="3" key="1">
    <citation type="submission" date="2022-07" db="EMBL/GenBank/DDBJ databases">
        <authorList>
            <person name="Macas J."/>
            <person name="Novak P."/>
            <person name="Neumann P."/>
        </authorList>
    </citation>
    <scope>NUCLEOTIDE SEQUENCE</scope>
</reference>
<comment type="caution">
    <text evidence="3">The sequence shown here is derived from an EMBL/GenBank/DDBJ whole genome shotgun (WGS) entry which is preliminary data.</text>
</comment>
<feature type="region of interest" description="Disordered" evidence="1">
    <location>
        <begin position="336"/>
        <end position="400"/>
    </location>
</feature>
<feature type="region of interest" description="Disordered" evidence="1">
    <location>
        <begin position="207"/>
        <end position="243"/>
    </location>
</feature>
<evidence type="ECO:0000256" key="1">
    <source>
        <dbReference type="SAM" id="MobiDB-lite"/>
    </source>
</evidence>